<gene>
    <name evidence="2" type="ORF">EZS28_020341</name>
</gene>
<comment type="caution">
    <text evidence="2">The sequence shown here is derived from an EMBL/GenBank/DDBJ whole genome shotgun (WGS) entry which is preliminary data.</text>
</comment>
<accession>A0A5J4VNM3</accession>
<name>A0A5J4VNM3_9EUKA</name>
<dbReference type="EMBL" id="SNRW01005903">
    <property type="protein sequence ID" value="KAA6384130.1"/>
    <property type="molecule type" value="Genomic_DNA"/>
</dbReference>
<feature type="compositionally biased region" description="Basic and acidic residues" evidence="1">
    <location>
        <begin position="67"/>
        <end position="89"/>
    </location>
</feature>
<organism evidence="2 3">
    <name type="scientific">Streblomastix strix</name>
    <dbReference type="NCBI Taxonomy" id="222440"/>
    <lineage>
        <taxon>Eukaryota</taxon>
        <taxon>Metamonada</taxon>
        <taxon>Preaxostyla</taxon>
        <taxon>Oxymonadida</taxon>
        <taxon>Streblomastigidae</taxon>
        <taxon>Streblomastix</taxon>
    </lineage>
</organism>
<feature type="region of interest" description="Disordered" evidence="1">
    <location>
        <begin position="226"/>
        <end position="280"/>
    </location>
</feature>
<dbReference type="AlphaFoldDB" id="A0A5J4VNM3"/>
<evidence type="ECO:0000313" key="2">
    <source>
        <dbReference type="EMBL" id="KAA6384130.1"/>
    </source>
</evidence>
<proteinExistence type="predicted"/>
<reference evidence="2 3" key="1">
    <citation type="submission" date="2019-03" db="EMBL/GenBank/DDBJ databases">
        <title>Single cell metagenomics reveals metabolic interactions within the superorganism composed of flagellate Streblomastix strix and complex community of Bacteroidetes bacteria on its surface.</title>
        <authorList>
            <person name="Treitli S.C."/>
            <person name="Kolisko M."/>
            <person name="Husnik F."/>
            <person name="Keeling P."/>
            <person name="Hampl V."/>
        </authorList>
    </citation>
    <scope>NUCLEOTIDE SEQUENCE [LARGE SCALE GENOMIC DNA]</scope>
    <source>
        <strain evidence="2">ST1C</strain>
    </source>
</reference>
<sequence length="280" mass="33963">MITYDVIRYFGLSFTQNGELWNQSTKDNDPQEVIVENIRESIRQQREKEQQEKQKEQQQQKMKQQKKGKEQQVKQMEQEKDKDKEQDKEVDYKQQLIQLKLKFDEEDKVDEDQTINCLDSVDQEGYLYEQRLDLLDKREKQFSRVLTYIHDYETNLQPSSQQSSSSLQQFSQSKQTSFFSITSKYPENLFQFSASTEKFRGVLNQMHFLERERNFDRKEDKKVIEEKEKVKLVANANQEKEDYEENDEEEEEEKEEKEEEEDDDDEQGMIKDEEKYEKKK</sequence>
<feature type="compositionally biased region" description="Acidic residues" evidence="1">
    <location>
        <begin position="241"/>
        <end position="267"/>
    </location>
</feature>
<protein>
    <submittedName>
        <fullName evidence="2">Uncharacterized protein</fullName>
    </submittedName>
</protein>
<evidence type="ECO:0000313" key="3">
    <source>
        <dbReference type="Proteomes" id="UP000324800"/>
    </source>
</evidence>
<evidence type="ECO:0000256" key="1">
    <source>
        <dbReference type="SAM" id="MobiDB-lite"/>
    </source>
</evidence>
<feature type="compositionally biased region" description="Basic and acidic residues" evidence="1">
    <location>
        <begin position="42"/>
        <end position="58"/>
    </location>
</feature>
<dbReference type="Proteomes" id="UP000324800">
    <property type="component" value="Unassembled WGS sequence"/>
</dbReference>
<feature type="compositionally biased region" description="Basic and acidic residues" evidence="1">
    <location>
        <begin position="268"/>
        <end position="280"/>
    </location>
</feature>
<feature type="region of interest" description="Disordered" evidence="1">
    <location>
        <begin position="42"/>
        <end position="89"/>
    </location>
</feature>